<sequence>MQGQPPGLRSVKCLGLFPTSRPPFGKQMAGRNYSDENYRYGFNGKENDKDFGNQHLIQDYGFRLYNPEIGKFLSVDPLTADYPSWSPYPFAMNRVIDGIDLDGKEFLGVGFLIEDLSKGLTKIGLQRTAGFVESYGHSLIIDPIYRTYTQVKNVEAEKTLGGRTWAITKSIDPTGLTALPDLYKSGEKAFVEGDPYTQGQLLGMLPGLYGGFKSFNKFKTGSKGIVRKPRQRIRNKIHHDVQGNPKGGPIDGIEGVTPYWKLKIEIKNGKPLSGKYDYVVTESGELRIGKGHDFLSGNAKYVEAAGNVKIRNGKITSHGNDTGHFQTSLSELEINQKI</sequence>
<dbReference type="NCBIfam" id="TIGR03696">
    <property type="entry name" value="Rhs_assc_core"/>
    <property type="match status" value="1"/>
</dbReference>
<name>A0AAW9SH22_9BACT</name>
<gene>
    <name evidence="1" type="ORF">AAG747_21765</name>
</gene>
<dbReference type="RefSeq" id="WP_346823347.1">
    <property type="nucleotide sequence ID" value="NZ_JBDKWZ010000014.1"/>
</dbReference>
<dbReference type="EMBL" id="JBDKWZ010000014">
    <property type="protein sequence ID" value="MEN7550563.1"/>
    <property type="molecule type" value="Genomic_DNA"/>
</dbReference>
<dbReference type="Proteomes" id="UP001403385">
    <property type="component" value="Unassembled WGS sequence"/>
</dbReference>
<dbReference type="AlphaFoldDB" id="A0AAW9SH22"/>
<keyword evidence="2" id="KW-1185">Reference proteome</keyword>
<protein>
    <submittedName>
        <fullName evidence="1">RHS repeat-associated core domain-containing protein</fullName>
    </submittedName>
</protein>
<evidence type="ECO:0000313" key="1">
    <source>
        <dbReference type="EMBL" id="MEN7550563.1"/>
    </source>
</evidence>
<dbReference type="Gene3D" id="2.180.10.10">
    <property type="entry name" value="RHS repeat-associated core"/>
    <property type="match status" value="1"/>
</dbReference>
<proteinExistence type="predicted"/>
<organism evidence="1 2">
    <name type="scientific">Rapidithrix thailandica</name>
    <dbReference type="NCBI Taxonomy" id="413964"/>
    <lineage>
        <taxon>Bacteria</taxon>
        <taxon>Pseudomonadati</taxon>
        <taxon>Bacteroidota</taxon>
        <taxon>Cytophagia</taxon>
        <taxon>Cytophagales</taxon>
        <taxon>Flammeovirgaceae</taxon>
        <taxon>Rapidithrix</taxon>
    </lineage>
</organism>
<comment type="caution">
    <text evidence="1">The sequence shown here is derived from an EMBL/GenBank/DDBJ whole genome shotgun (WGS) entry which is preliminary data.</text>
</comment>
<evidence type="ECO:0000313" key="2">
    <source>
        <dbReference type="Proteomes" id="UP001403385"/>
    </source>
</evidence>
<dbReference type="InterPro" id="IPR022385">
    <property type="entry name" value="Rhs_assc_core"/>
</dbReference>
<reference evidence="1 2" key="1">
    <citation type="submission" date="2024-04" db="EMBL/GenBank/DDBJ databases">
        <title>Novel genus in family Flammeovirgaceae.</title>
        <authorList>
            <person name="Nguyen T.H."/>
            <person name="Vuong T.Q."/>
            <person name="Le H."/>
            <person name="Kim S.-G."/>
        </authorList>
    </citation>
    <scope>NUCLEOTIDE SEQUENCE [LARGE SCALE GENOMIC DNA]</scope>
    <source>
        <strain evidence="1 2">JCM 23209</strain>
    </source>
</reference>
<accession>A0AAW9SH22</accession>